<reference evidence="3 4" key="1">
    <citation type="submission" date="2023-09" db="EMBL/GenBank/DDBJ databases">
        <title>Nesidiocoris tenuis whole genome shotgun sequence.</title>
        <authorList>
            <person name="Shibata T."/>
            <person name="Shimoda M."/>
            <person name="Kobayashi T."/>
            <person name="Uehara T."/>
        </authorList>
    </citation>
    <scope>NUCLEOTIDE SEQUENCE [LARGE SCALE GENOMIC DNA]</scope>
    <source>
        <strain evidence="3 4">Japan</strain>
    </source>
</reference>
<gene>
    <name evidence="3" type="ORF">NTJ_06943</name>
</gene>
<organism evidence="3 4">
    <name type="scientific">Nesidiocoris tenuis</name>
    <dbReference type="NCBI Taxonomy" id="355587"/>
    <lineage>
        <taxon>Eukaryota</taxon>
        <taxon>Metazoa</taxon>
        <taxon>Ecdysozoa</taxon>
        <taxon>Arthropoda</taxon>
        <taxon>Hexapoda</taxon>
        <taxon>Insecta</taxon>
        <taxon>Pterygota</taxon>
        <taxon>Neoptera</taxon>
        <taxon>Paraneoptera</taxon>
        <taxon>Hemiptera</taxon>
        <taxon>Heteroptera</taxon>
        <taxon>Panheteroptera</taxon>
        <taxon>Cimicomorpha</taxon>
        <taxon>Miridae</taxon>
        <taxon>Dicyphina</taxon>
        <taxon>Nesidiocoris</taxon>
    </lineage>
</organism>
<dbReference type="InterPro" id="IPR036047">
    <property type="entry name" value="F-box-like_dom_sf"/>
</dbReference>
<evidence type="ECO:0000256" key="1">
    <source>
        <dbReference type="SAM" id="MobiDB-lite"/>
    </source>
</evidence>
<protein>
    <recommendedName>
        <fullName evidence="2">F-box domain-containing protein</fullName>
    </recommendedName>
</protein>
<accession>A0ABN7API8</accession>
<dbReference type="PROSITE" id="PS50181">
    <property type="entry name" value="FBOX"/>
    <property type="match status" value="1"/>
</dbReference>
<sequence length="406" mass="46743">MMAKIDTLKTRRIQSHPSFLPKSTLSRCNSSLEIVILSDAILTQIFSNLTYRELTSVRAVCRWFYHVVGKMMNDKFKLSSAKMKNELIQERKCRRSAILMSVTVSEIEIIEAHISYYMDECMFYFYGGAMLDYIDFILACRNEDDCVPTVAHISTLANSFLASFDQVSEPKLLEKSYHLPFSWFGKKLFDILHCYAKICHVVSVEPLGEGRHFRWAGNFMIGQVDSLSSPPFLRNTLEGTKKELDSILKWLRDHIRWNNILYMIKNCGRGSKPFEKRISLDENNVKIIFEKSHPDFEIDEAGGQKLAVKIGLYSHAMFAPTRYSELSGMLDNFTRKPQIFEEGSSVSESDASEPAVPEKQDYEMDLKMELTYREHVRGRDLLKKTTLQICNVENKCFIASNTAAME</sequence>
<dbReference type="SUPFAM" id="SSF81383">
    <property type="entry name" value="F-box domain"/>
    <property type="match status" value="1"/>
</dbReference>
<dbReference type="Proteomes" id="UP001307889">
    <property type="component" value="Chromosome 5"/>
</dbReference>
<proteinExistence type="predicted"/>
<evidence type="ECO:0000313" key="4">
    <source>
        <dbReference type="Proteomes" id="UP001307889"/>
    </source>
</evidence>
<feature type="region of interest" description="Disordered" evidence="1">
    <location>
        <begin position="341"/>
        <end position="360"/>
    </location>
</feature>
<dbReference type="EMBL" id="AP028913">
    <property type="protein sequence ID" value="BES94134.1"/>
    <property type="molecule type" value="Genomic_DNA"/>
</dbReference>
<evidence type="ECO:0000313" key="3">
    <source>
        <dbReference type="EMBL" id="BES94134.1"/>
    </source>
</evidence>
<name>A0ABN7API8_9HEMI</name>
<feature type="domain" description="F-box" evidence="2">
    <location>
        <begin position="31"/>
        <end position="79"/>
    </location>
</feature>
<keyword evidence="4" id="KW-1185">Reference proteome</keyword>
<dbReference type="InterPro" id="IPR001810">
    <property type="entry name" value="F-box_dom"/>
</dbReference>
<evidence type="ECO:0000259" key="2">
    <source>
        <dbReference type="PROSITE" id="PS50181"/>
    </source>
</evidence>